<organism evidence="2 3">
    <name type="scientific">Funneliformis geosporum</name>
    <dbReference type="NCBI Taxonomy" id="1117311"/>
    <lineage>
        <taxon>Eukaryota</taxon>
        <taxon>Fungi</taxon>
        <taxon>Fungi incertae sedis</taxon>
        <taxon>Mucoromycota</taxon>
        <taxon>Glomeromycotina</taxon>
        <taxon>Glomeromycetes</taxon>
        <taxon>Glomerales</taxon>
        <taxon>Glomeraceae</taxon>
        <taxon>Funneliformis</taxon>
    </lineage>
</organism>
<protein>
    <submittedName>
        <fullName evidence="2">8691_t:CDS:1</fullName>
    </submittedName>
</protein>
<sequence length="74" mass="8479">MTDIEDDESVEEEKLTNISNDKTSLNHSITVGNVALEITRILSDLQNKNDLLYEEEILEEEDDDNIMQQLPSVE</sequence>
<dbReference type="OrthoDB" id="2393739at2759"/>
<feature type="region of interest" description="Disordered" evidence="1">
    <location>
        <begin position="1"/>
        <end position="22"/>
    </location>
</feature>
<reference evidence="2" key="1">
    <citation type="submission" date="2022-08" db="EMBL/GenBank/DDBJ databases">
        <authorList>
            <person name="Kallberg Y."/>
            <person name="Tangrot J."/>
            <person name="Rosling A."/>
        </authorList>
    </citation>
    <scope>NUCLEOTIDE SEQUENCE</scope>
    <source>
        <strain evidence="2">Wild A</strain>
    </source>
</reference>
<proteinExistence type="predicted"/>
<feature type="compositionally biased region" description="Acidic residues" evidence="1">
    <location>
        <begin position="1"/>
        <end position="11"/>
    </location>
</feature>
<feature type="non-terminal residue" evidence="2">
    <location>
        <position position="74"/>
    </location>
</feature>
<dbReference type="AlphaFoldDB" id="A0A9W4SFF6"/>
<dbReference type="Proteomes" id="UP001153678">
    <property type="component" value="Unassembled WGS sequence"/>
</dbReference>
<evidence type="ECO:0000313" key="3">
    <source>
        <dbReference type="Proteomes" id="UP001153678"/>
    </source>
</evidence>
<accession>A0A9W4SFF6</accession>
<comment type="caution">
    <text evidence="2">The sequence shown here is derived from an EMBL/GenBank/DDBJ whole genome shotgun (WGS) entry which is preliminary data.</text>
</comment>
<evidence type="ECO:0000313" key="2">
    <source>
        <dbReference type="EMBL" id="CAI2166559.1"/>
    </source>
</evidence>
<name>A0A9W4SFF6_9GLOM</name>
<keyword evidence="3" id="KW-1185">Reference proteome</keyword>
<evidence type="ECO:0000256" key="1">
    <source>
        <dbReference type="SAM" id="MobiDB-lite"/>
    </source>
</evidence>
<dbReference type="EMBL" id="CAMKVN010000315">
    <property type="protein sequence ID" value="CAI2166559.1"/>
    <property type="molecule type" value="Genomic_DNA"/>
</dbReference>
<gene>
    <name evidence="2" type="ORF">FWILDA_LOCUS2637</name>
</gene>